<reference evidence="3" key="5">
    <citation type="submission" date="2018-04" db="UniProtKB">
        <authorList>
            <consortium name="EnsemblFungi"/>
        </authorList>
    </citation>
    <scope>IDENTIFICATION</scope>
    <source>
        <strain evidence="3">R3-111a-1</strain>
    </source>
</reference>
<reference evidence="3" key="4">
    <citation type="journal article" date="2015" name="G3 (Bethesda)">
        <title>Genome sequences of three phytopathogenic species of the Magnaporthaceae family of fungi.</title>
        <authorList>
            <person name="Okagaki L.H."/>
            <person name="Nunes C.C."/>
            <person name="Sailsbery J."/>
            <person name="Clay B."/>
            <person name="Brown D."/>
            <person name="John T."/>
            <person name="Oh Y."/>
            <person name="Young N."/>
            <person name="Fitzgerald M."/>
            <person name="Haas B.J."/>
            <person name="Zeng Q."/>
            <person name="Young S."/>
            <person name="Adiconis X."/>
            <person name="Fan L."/>
            <person name="Levin J.Z."/>
            <person name="Mitchell T.K."/>
            <person name="Okubara P.A."/>
            <person name="Farman M.L."/>
            <person name="Kohn L.M."/>
            <person name="Birren B."/>
            <person name="Ma L.-J."/>
            <person name="Dean R.A."/>
        </authorList>
    </citation>
    <scope>NUCLEOTIDE SEQUENCE</scope>
    <source>
        <strain evidence="3">R3-111a-1</strain>
    </source>
</reference>
<keyword evidence="1" id="KW-0812">Transmembrane</keyword>
<dbReference type="VEuPathDB" id="FungiDB:GGTG_14105"/>
<reference evidence="2" key="2">
    <citation type="submission" date="2010-07" db="EMBL/GenBank/DDBJ databases">
        <authorList>
            <consortium name="The Broad Institute Genome Sequencing Platform"/>
            <consortium name="Broad Institute Genome Sequencing Center for Infectious Disease"/>
            <person name="Ma L.-J."/>
            <person name="Dead R."/>
            <person name="Young S."/>
            <person name="Zeng Q."/>
            <person name="Koehrsen M."/>
            <person name="Alvarado L."/>
            <person name="Berlin A."/>
            <person name="Chapman S.B."/>
            <person name="Chen Z."/>
            <person name="Freedman E."/>
            <person name="Gellesch M."/>
            <person name="Goldberg J."/>
            <person name="Griggs A."/>
            <person name="Gujja S."/>
            <person name="Heilman E.R."/>
            <person name="Heiman D."/>
            <person name="Hepburn T."/>
            <person name="Howarth C."/>
            <person name="Jen D."/>
            <person name="Larson L."/>
            <person name="Mehta T."/>
            <person name="Neiman D."/>
            <person name="Pearson M."/>
            <person name="Roberts A."/>
            <person name="Saif S."/>
            <person name="Shea T."/>
            <person name="Shenoy N."/>
            <person name="Sisk P."/>
            <person name="Stolte C."/>
            <person name="Sykes S."/>
            <person name="Walk T."/>
            <person name="White J."/>
            <person name="Yandava C."/>
            <person name="Haas B."/>
            <person name="Nusbaum C."/>
            <person name="Birren B."/>
        </authorList>
    </citation>
    <scope>NUCLEOTIDE SEQUENCE</scope>
    <source>
        <strain evidence="2">R3-111a-1</strain>
    </source>
</reference>
<dbReference type="EMBL" id="GL385532">
    <property type="protein sequence ID" value="EJT68317.1"/>
    <property type="molecule type" value="Genomic_DNA"/>
</dbReference>
<dbReference type="Proteomes" id="UP000006039">
    <property type="component" value="Unassembled WGS sequence"/>
</dbReference>
<dbReference type="RefSeq" id="XP_009230296.1">
    <property type="nucleotide sequence ID" value="XM_009232032.1"/>
</dbReference>
<evidence type="ECO:0000313" key="4">
    <source>
        <dbReference type="Proteomes" id="UP000006039"/>
    </source>
</evidence>
<dbReference type="AlphaFoldDB" id="J3PKP2"/>
<name>J3PKP2_GAET3</name>
<evidence type="ECO:0000313" key="3">
    <source>
        <dbReference type="EnsemblFungi" id="EJT68317"/>
    </source>
</evidence>
<dbReference type="eggNOG" id="ENOG502SP3C">
    <property type="taxonomic scope" value="Eukaryota"/>
</dbReference>
<evidence type="ECO:0000256" key="1">
    <source>
        <dbReference type="SAM" id="Phobius"/>
    </source>
</evidence>
<gene>
    <name evidence="3" type="primary">20354563</name>
    <name evidence="2" type="ORF">GGTG_14105</name>
</gene>
<feature type="transmembrane region" description="Helical" evidence="1">
    <location>
        <begin position="467"/>
        <end position="486"/>
    </location>
</feature>
<proteinExistence type="predicted"/>
<dbReference type="GeneID" id="20354563"/>
<keyword evidence="4" id="KW-1185">Reference proteome</keyword>
<dbReference type="EnsemblFungi" id="EJT68317">
    <property type="protein sequence ID" value="EJT68317"/>
    <property type="gene ID" value="GGTG_14105"/>
</dbReference>
<feature type="transmembrane region" description="Helical" evidence="1">
    <location>
        <begin position="118"/>
        <end position="141"/>
    </location>
</feature>
<protein>
    <submittedName>
        <fullName evidence="2 3">Uncharacterized protein</fullName>
    </submittedName>
</protein>
<feature type="transmembrane region" description="Helical" evidence="1">
    <location>
        <begin position="49"/>
        <end position="72"/>
    </location>
</feature>
<accession>J3PKP2</accession>
<dbReference type="HOGENOM" id="CLU_032742_0_0_1"/>
<keyword evidence="1" id="KW-0472">Membrane</keyword>
<organism evidence="2">
    <name type="scientific">Gaeumannomyces tritici (strain R3-111a-1)</name>
    <name type="common">Wheat and barley take-all root rot fungus</name>
    <name type="synonym">Gaeumannomyces graminis var. tritici</name>
    <dbReference type="NCBI Taxonomy" id="644352"/>
    <lineage>
        <taxon>Eukaryota</taxon>
        <taxon>Fungi</taxon>
        <taxon>Dikarya</taxon>
        <taxon>Ascomycota</taxon>
        <taxon>Pezizomycotina</taxon>
        <taxon>Sordariomycetes</taxon>
        <taxon>Sordariomycetidae</taxon>
        <taxon>Magnaporthales</taxon>
        <taxon>Magnaporthaceae</taxon>
        <taxon>Gaeumannomyces</taxon>
    </lineage>
</organism>
<evidence type="ECO:0000313" key="2">
    <source>
        <dbReference type="EMBL" id="EJT68317.1"/>
    </source>
</evidence>
<keyword evidence="1" id="KW-1133">Transmembrane helix</keyword>
<reference evidence="4" key="1">
    <citation type="submission" date="2010-07" db="EMBL/GenBank/DDBJ databases">
        <title>The genome sequence of Gaeumannomyces graminis var. tritici strain R3-111a-1.</title>
        <authorList>
            <consortium name="The Broad Institute Genome Sequencing Platform"/>
            <person name="Ma L.-J."/>
            <person name="Dead R."/>
            <person name="Young S."/>
            <person name="Zeng Q."/>
            <person name="Koehrsen M."/>
            <person name="Alvarado L."/>
            <person name="Berlin A."/>
            <person name="Chapman S.B."/>
            <person name="Chen Z."/>
            <person name="Freedman E."/>
            <person name="Gellesch M."/>
            <person name="Goldberg J."/>
            <person name="Griggs A."/>
            <person name="Gujja S."/>
            <person name="Heilman E.R."/>
            <person name="Heiman D."/>
            <person name="Hepburn T."/>
            <person name="Howarth C."/>
            <person name="Jen D."/>
            <person name="Larson L."/>
            <person name="Mehta T."/>
            <person name="Neiman D."/>
            <person name="Pearson M."/>
            <person name="Roberts A."/>
            <person name="Saif S."/>
            <person name="Shea T."/>
            <person name="Shenoy N."/>
            <person name="Sisk P."/>
            <person name="Stolte C."/>
            <person name="Sykes S."/>
            <person name="Walk T."/>
            <person name="White J."/>
            <person name="Yandava C."/>
            <person name="Haas B."/>
            <person name="Nusbaum C."/>
            <person name="Birren B."/>
        </authorList>
    </citation>
    <scope>NUCLEOTIDE SEQUENCE [LARGE SCALE GENOMIC DNA]</scope>
    <source>
        <strain evidence="4">R3-111a-1</strain>
    </source>
</reference>
<sequence>MALTVKEARLPCLALLGCLLAAALAITVTVQPFYLTQHGPIDGTYRAWYTSVTTVVASAFASFVASQIRLLWVGGSDQLDSYMPLLFGPPGGDRQQFDRLRVALGVGRWQDSFRHWRITFSFLGTSLITAAIATSITPSLATRAVENNIAVSSGLPYYPCARVIESGSGNGYNWPLANGSTINVDVFATGCPAVQAWGLINGISNVSATGYAYSDLGVAVYPGALGAPAEIYGSALAASAYGSDALSTTQCVRTMVSNPVSCQKGGKATVAMLAPDRAGPLTVKNDDAVTCVSSGVGKATIVLGSSSNMFASIVSGRLGVDLQPPTFAVVCTVDTTDAFRFRNVTLSLRDAAAMAGTSLGRQLNASSSAGNCVDFRAQDNLGLTGIAVAANHYPFTENNYYGFLNSMDICVQNSKPPYAFPNSRNSLEDCLGLTMALVTSRLNSATVSVPATTVLSATRVGSGKTLGFAYIIPPLFAAFVLVALMLKNARGAFRYKDSVFLKGMLGKVFEKFKT</sequence>
<dbReference type="OrthoDB" id="5400196at2759"/>
<reference evidence="2" key="3">
    <citation type="submission" date="2010-09" db="EMBL/GenBank/DDBJ databases">
        <title>Annotation of Gaeumannomyces graminis var. tritici R3-111a-1.</title>
        <authorList>
            <consortium name="The Broad Institute Genome Sequencing Platform"/>
            <person name="Ma L.-J."/>
            <person name="Dead R."/>
            <person name="Young S.K."/>
            <person name="Zeng Q."/>
            <person name="Gargeya S."/>
            <person name="Fitzgerald M."/>
            <person name="Haas B."/>
            <person name="Abouelleil A."/>
            <person name="Alvarado L."/>
            <person name="Arachchi H.M."/>
            <person name="Berlin A."/>
            <person name="Brown A."/>
            <person name="Chapman S.B."/>
            <person name="Chen Z."/>
            <person name="Dunbar C."/>
            <person name="Freedman E."/>
            <person name="Gearin G."/>
            <person name="Gellesch M."/>
            <person name="Goldberg J."/>
            <person name="Griggs A."/>
            <person name="Gujja S."/>
            <person name="Heiman D."/>
            <person name="Howarth C."/>
            <person name="Larson L."/>
            <person name="Lui A."/>
            <person name="MacDonald P.J.P."/>
            <person name="Mehta T."/>
            <person name="Montmayeur A."/>
            <person name="Murphy C."/>
            <person name="Neiman D."/>
            <person name="Pearson M."/>
            <person name="Priest M."/>
            <person name="Roberts A."/>
            <person name="Saif S."/>
            <person name="Shea T."/>
            <person name="Shenoy N."/>
            <person name="Sisk P."/>
            <person name="Stolte C."/>
            <person name="Sykes S."/>
            <person name="Yandava C."/>
            <person name="Wortman J."/>
            <person name="Nusbaum C."/>
            <person name="Birren B."/>
        </authorList>
    </citation>
    <scope>NUCLEOTIDE SEQUENCE</scope>
    <source>
        <strain evidence="2">R3-111a-1</strain>
    </source>
</reference>